<protein>
    <submittedName>
        <fullName evidence="1">Uncharacterized protein</fullName>
    </submittedName>
</protein>
<gene>
    <name evidence="1" type="ORF">N658DRAFT_129584</name>
</gene>
<dbReference type="EMBL" id="MU863625">
    <property type="protein sequence ID" value="KAK4105712.1"/>
    <property type="molecule type" value="Genomic_DNA"/>
</dbReference>
<dbReference type="Proteomes" id="UP001305647">
    <property type="component" value="Unassembled WGS sequence"/>
</dbReference>
<evidence type="ECO:0000313" key="1">
    <source>
        <dbReference type="EMBL" id="KAK4105712.1"/>
    </source>
</evidence>
<keyword evidence="2" id="KW-1185">Reference proteome</keyword>
<accession>A0AAN6QEH2</accession>
<reference evidence="1" key="1">
    <citation type="journal article" date="2023" name="Mol. Phylogenet. Evol.">
        <title>Genome-scale phylogeny and comparative genomics of the fungal order Sordariales.</title>
        <authorList>
            <person name="Hensen N."/>
            <person name="Bonometti L."/>
            <person name="Westerberg I."/>
            <person name="Brannstrom I.O."/>
            <person name="Guillou S."/>
            <person name="Cros-Aarteil S."/>
            <person name="Calhoun S."/>
            <person name="Haridas S."/>
            <person name="Kuo A."/>
            <person name="Mondo S."/>
            <person name="Pangilinan J."/>
            <person name="Riley R."/>
            <person name="LaButti K."/>
            <person name="Andreopoulos B."/>
            <person name="Lipzen A."/>
            <person name="Chen C."/>
            <person name="Yan M."/>
            <person name="Daum C."/>
            <person name="Ng V."/>
            <person name="Clum A."/>
            <person name="Steindorff A."/>
            <person name="Ohm R.A."/>
            <person name="Martin F."/>
            <person name="Silar P."/>
            <person name="Natvig D.O."/>
            <person name="Lalanne C."/>
            <person name="Gautier V."/>
            <person name="Ament-Velasquez S.L."/>
            <person name="Kruys A."/>
            <person name="Hutchinson M.I."/>
            <person name="Powell A.J."/>
            <person name="Barry K."/>
            <person name="Miller A.N."/>
            <person name="Grigoriev I.V."/>
            <person name="Debuchy R."/>
            <person name="Gladieux P."/>
            <person name="Hiltunen Thoren M."/>
            <person name="Johannesson H."/>
        </authorList>
    </citation>
    <scope>NUCLEOTIDE SEQUENCE</scope>
    <source>
        <strain evidence="1">CBS 757.83</strain>
    </source>
</reference>
<evidence type="ECO:0000313" key="2">
    <source>
        <dbReference type="Proteomes" id="UP001305647"/>
    </source>
</evidence>
<dbReference type="AlphaFoldDB" id="A0AAN6QEH2"/>
<organism evidence="1 2">
    <name type="scientific">Parathielavia hyrcaniae</name>
    <dbReference type="NCBI Taxonomy" id="113614"/>
    <lineage>
        <taxon>Eukaryota</taxon>
        <taxon>Fungi</taxon>
        <taxon>Dikarya</taxon>
        <taxon>Ascomycota</taxon>
        <taxon>Pezizomycotina</taxon>
        <taxon>Sordariomycetes</taxon>
        <taxon>Sordariomycetidae</taxon>
        <taxon>Sordariales</taxon>
        <taxon>Chaetomiaceae</taxon>
        <taxon>Parathielavia</taxon>
    </lineage>
</organism>
<comment type="caution">
    <text evidence="1">The sequence shown here is derived from an EMBL/GenBank/DDBJ whole genome shotgun (WGS) entry which is preliminary data.</text>
</comment>
<sequence>MQPTPSWVLVERHTTGFSDGAQEPDANLNTWTAKQRRILLIHVLKCVNIDSSNGMTTIEFVRGGTRRISRKKRMNLADSWGGWTPSRGGASSRDYGRNHTRAHVWAVLSTGSEKDDAGVPRPGAFCHRLTMDPCRPGIAVDFEAMITNISRLGMRSCQKPRQPFSRYRRMPGLLEIPSALKVPDSPALMQARKSCPLQQQNMAPLKIEARLLRRHWRWMTCALRAQRAA</sequence>
<proteinExistence type="predicted"/>
<name>A0AAN6QEH2_9PEZI</name>
<reference evidence="1" key="2">
    <citation type="submission" date="2023-05" db="EMBL/GenBank/DDBJ databases">
        <authorList>
            <consortium name="Lawrence Berkeley National Laboratory"/>
            <person name="Steindorff A."/>
            <person name="Hensen N."/>
            <person name="Bonometti L."/>
            <person name="Westerberg I."/>
            <person name="Brannstrom I.O."/>
            <person name="Guillou S."/>
            <person name="Cros-Aarteil S."/>
            <person name="Calhoun S."/>
            <person name="Haridas S."/>
            <person name="Kuo A."/>
            <person name="Mondo S."/>
            <person name="Pangilinan J."/>
            <person name="Riley R."/>
            <person name="Labutti K."/>
            <person name="Andreopoulos B."/>
            <person name="Lipzen A."/>
            <person name="Chen C."/>
            <person name="Yanf M."/>
            <person name="Daum C."/>
            <person name="Ng V."/>
            <person name="Clum A."/>
            <person name="Ohm R."/>
            <person name="Martin F."/>
            <person name="Silar P."/>
            <person name="Natvig D."/>
            <person name="Lalanne C."/>
            <person name="Gautier V."/>
            <person name="Ament-Velasquez S.L."/>
            <person name="Kruys A."/>
            <person name="Hutchinson M.I."/>
            <person name="Powell A.J."/>
            <person name="Barry K."/>
            <person name="Miller A.N."/>
            <person name="Grigoriev I.V."/>
            <person name="Debuchy R."/>
            <person name="Gladieux P."/>
            <person name="Thoren M.H."/>
            <person name="Johannesson H."/>
        </authorList>
    </citation>
    <scope>NUCLEOTIDE SEQUENCE</scope>
    <source>
        <strain evidence="1">CBS 757.83</strain>
    </source>
</reference>